<dbReference type="OrthoDB" id="60204at2759"/>
<name>A0A9N8W7D0_9GLOM</name>
<dbReference type="InterPro" id="IPR029069">
    <property type="entry name" value="HotDog_dom_sf"/>
</dbReference>
<dbReference type="Pfam" id="PF22622">
    <property type="entry name" value="MFE-2_hydrat-2_N"/>
    <property type="match status" value="1"/>
</dbReference>
<evidence type="ECO:0000259" key="1">
    <source>
        <dbReference type="Pfam" id="PF01575"/>
    </source>
</evidence>
<dbReference type="GO" id="GO:0044594">
    <property type="term" value="F:17-beta-hydroxysteroid dehydrogenase (NAD+) activity"/>
    <property type="evidence" value="ECO:0007669"/>
    <property type="project" value="TreeGrafter"/>
</dbReference>
<reference evidence="3" key="1">
    <citation type="submission" date="2021-06" db="EMBL/GenBank/DDBJ databases">
        <authorList>
            <person name="Kallberg Y."/>
            <person name="Tangrot J."/>
            <person name="Rosling A."/>
        </authorList>
    </citation>
    <scope>NUCLEOTIDE SEQUENCE</scope>
    <source>
        <strain evidence="3">FL130A</strain>
    </source>
</reference>
<dbReference type="GO" id="GO:0004300">
    <property type="term" value="F:enoyl-CoA hydratase activity"/>
    <property type="evidence" value="ECO:0007669"/>
    <property type="project" value="TreeGrafter"/>
</dbReference>
<comment type="caution">
    <text evidence="3">The sequence shown here is derived from an EMBL/GenBank/DDBJ whole genome shotgun (WGS) entry which is preliminary data.</text>
</comment>
<sequence length="318" mass="34993">MPGEKPKIDISKVIGYEYPPQKISYNRRDVILHALGIGIGPEELKFVYELDPNFAVFPTYPLGLSLKGDSNDVNSFAERVALSASIPGFPPANSKKIVNGQQSLEILHHPLPLEGNFEMRSKIVGVYDKGKGMVLVDKHSTLIDPKTNIVYAKLENQSFMFGLGSFDGPKQEKGPRFVPPKDKNPDAIDVLKTETNQALLFRLSGDYNTLHADPTVGQSIGFNGAILHGIATMSFAVRSILKHFAENDPTRFKSVTGRFSNPVYPGETLETRIWKIKEDKSTILVVFETVLKERNKVAISNGAAVLLKKSAGVESAKL</sequence>
<dbReference type="CDD" id="cd03448">
    <property type="entry name" value="HDE_HSD"/>
    <property type="match status" value="1"/>
</dbReference>
<dbReference type="GO" id="GO:0003857">
    <property type="term" value="F:(3S)-3-hydroxyacyl-CoA dehydrogenase (NAD+) activity"/>
    <property type="evidence" value="ECO:0007669"/>
    <property type="project" value="TreeGrafter"/>
</dbReference>
<gene>
    <name evidence="3" type="ORF">ALEPTO_LOCUS2130</name>
</gene>
<evidence type="ECO:0000313" key="3">
    <source>
        <dbReference type="EMBL" id="CAG8473564.1"/>
    </source>
</evidence>
<dbReference type="GO" id="GO:0005777">
    <property type="term" value="C:peroxisome"/>
    <property type="evidence" value="ECO:0007669"/>
    <property type="project" value="TreeGrafter"/>
</dbReference>
<feature type="domain" description="Peroxisomal multifunctional enzyme type 2-like N-terminal" evidence="2">
    <location>
        <begin position="24"/>
        <end position="150"/>
    </location>
</feature>
<keyword evidence="4" id="KW-1185">Reference proteome</keyword>
<dbReference type="Proteomes" id="UP000789508">
    <property type="component" value="Unassembled WGS sequence"/>
</dbReference>
<accession>A0A9N8W7D0</accession>
<dbReference type="InterPro" id="IPR054357">
    <property type="entry name" value="MFE-2_N"/>
</dbReference>
<dbReference type="InterPro" id="IPR002539">
    <property type="entry name" value="MaoC-like_dom"/>
</dbReference>
<protein>
    <submittedName>
        <fullName evidence="3">7954_t:CDS:1</fullName>
    </submittedName>
</protein>
<dbReference type="SUPFAM" id="SSF54637">
    <property type="entry name" value="Thioesterase/thiol ester dehydrase-isomerase"/>
    <property type="match status" value="2"/>
</dbReference>
<evidence type="ECO:0000259" key="2">
    <source>
        <dbReference type="Pfam" id="PF22622"/>
    </source>
</evidence>
<dbReference type="PANTHER" id="PTHR13078">
    <property type="entry name" value="PEROXISOMAL MULTIFUNCTIONAL ENZYME TYPE 2-RELATED"/>
    <property type="match status" value="1"/>
</dbReference>
<dbReference type="EMBL" id="CAJVPS010000285">
    <property type="protein sequence ID" value="CAG8473564.1"/>
    <property type="molecule type" value="Genomic_DNA"/>
</dbReference>
<dbReference type="Gene3D" id="3.10.129.10">
    <property type="entry name" value="Hotdog Thioesterase"/>
    <property type="match status" value="2"/>
</dbReference>
<feature type="domain" description="MaoC-like" evidence="1">
    <location>
        <begin position="181"/>
        <end position="282"/>
    </location>
</feature>
<evidence type="ECO:0000313" key="4">
    <source>
        <dbReference type="Proteomes" id="UP000789508"/>
    </source>
</evidence>
<dbReference type="GO" id="GO:0006635">
    <property type="term" value="P:fatty acid beta-oxidation"/>
    <property type="evidence" value="ECO:0007669"/>
    <property type="project" value="TreeGrafter"/>
</dbReference>
<proteinExistence type="predicted"/>
<dbReference type="PANTHER" id="PTHR13078:SF57">
    <property type="entry name" value="DEHYDRATASE, PUTATIVE (AFU_ORTHOLOGUE AFUA_5G00640)-RELATED"/>
    <property type="match status" value="1"/>
</dbReference>
<organism evidence="3 4">
    <name type="scientific">Ambispora leptoticha</name>
    <dbReference type="NCBI Taxonomy" id="144679"/>
    <lineage>
        <taxon>Eukaryota</taxon>
        <taxon>Fungi</taxon>
        <taxon>Fungi incertae sedis</taxon>
        <taxon>Mucoromycota</taxon>
        <taxon>Glomeromycotina</taxon>
        <taxon>Glomeromycetes</taxon>
        <taxon>Archaeosporales</taxon>
        <taxon>Ambisporaceae</taxon>
        <taxon>Ambispora</taxon>
    </lineage>
</organism>
<dbReference type="AlphaFoldDB" id="A0A9N8W7D0"/>
<dbReference type="Pfam" id="PF01575">
    <property type="entry name" value="MaoC_dehydratas"/>
    <property type="match status" value="1"/>
</dbReference>